<dbReference type="GO" id="GO:0003700">
    <property type="term" value="F:DNA-binding transcription factor activity"/>
    <property type="evidence" value="ECO:0007669"/>
    <property type="project" value="InterPro"/>
</dbReference>
<organism evidence="16 17">
    <name type="scientific">Atractosteus spatula</name>
    <name type="common">Alligator gar</name>
    <name type="synonym">Lepisosteus spatula</name>
    <dbReference type="NCBI Taxonomy" id="7917"/>
    <lineage>
        <taxon>Eukaryota</taxon>
        <taxon>Metazoa</taxon>
        <taxon>Chordata</taxon>
        <taxon>Craniata</taxon>
        <taxon>Vertebrata</taxon>
        <taxon>Euteleostomi</taxon>
        <taxon>Actinopterygii</taxon>
        <taxon>Neopterygii</taxon>
        <taxon>Holostei</taxon>
        <taxon>Semionotiformes</taxon>
        <taxon>Lepisosteidae</taxon>
        <taxon>Atractosteus</taxon>
    </lineage>
</organism>
<keyword evidence="4 12" id="KW-0862">Zinc</keyword>
<sequence>MTIIVVYLAMEEKEALKKQIELLQTLINNHKSVHGDAPSGARTWSRPRQATASSQSRSTELSRSHPAQTRPYESQPPGYWRKKYSLSNKHTAPESTVVIHTGPAGTAVKSAVSSSVQHLPNQPVGPSSSSSVTADPQTTSASATLLSGNSALTARQQSKGLLISKHQAALSSSLLLSSGLNNNLSQQKPVLLSQGSDTGLTGKSKTIRNSSLTRAVLIPKESQNSALPSGPVSTSPQTCGLNENVQAKPSSLPRADSVNGSSGHVKPHFLSKSVKDPKPASSDPASITSHHIIKNTSSVLSSSSSQTDTGSDAGDKNAGKLPTALPQPSSVWGRTASVKRSRYTWVKKTQEGLAGPTHIEAFKGSGTAKPALSPASQPHAPSLSSGKKRTVAASRTLRISNPSPPPLGTQLPKAAKTQYTWVSAAARPPQPSRKPLSPTQKAGGLSKNLKLRTKPTAPHMVKSKKAGGVSCPQQAQGSKYRWRAAAQTQAAAAASRSVYQWKVEKENGHRAESGHSSVIQAPHNKPVPSPSLSPYKLKSRMKIIRRKSSSSCLLRCGKNNYSWEVLCTYIWRSCSDITTPGLPGPDNGSSVPSCCPALPWILLIPHFFLRPCVPTDLTGTTASSQASGKMRTSWLTLYSSPTLMALKSFVCHYMGNSIFGKSYMGLYLFSGKCATELFSVHSVGFSSPSLRNPSTQRVIKTRYKIVTRGAASISPTVHSSPSLSWRVRKIHSARTVLQTRLRAPQDRQPPQRPWRGRSMRWIGGALYRVSANKLCKTPTLPIPSSGSLQHRTGGQMLGMSECHRQRLVLRKREGCKGQIGDAPPTLSPLPRSAVFCSGKWTDPSGSSIPGTPTSSSRASTSRHIASRAVQRSLAIIRQARLKKQQGREYCMYYNRFGKCNRGQDCPYIHDPEKVAVCTRFLRGTCKQTDGTCPFSHKVSKEKMPVCSYFLKGICNNNSCPYSHVYVSRKAAVCQDFVKGYCPLGEKCKKKHTLLCPDFTKKGACPHGAKCKLQHRQRARGTRPHRPEDSAQRAGSEEALVRSSPAQGSGPVLGENTPAEAATSGPEKLPSYISLHSSPGSSDVSTELEVPVSEGTEGTGKDELQQKEDLPCVAYSHSIVGKPVSSPEAASGSLCRRVTLAKTLALRTGVVAWTEMASDLAMSAELPNSPLAIEYVNDFDLMKFEVKKEPPEAERYCHRLPPGSLSSTPISTPCSSVPSSPSFCAPSPGAQPNQNPNSNANSSNQNPTGKPQLEDLYWIPNYQHHLNPEALNLTPEDAVEALIGNAHHHHHHHQAYEGFRGQQFGGEDLSGAATGHHHQVHHHHHHHGHHVRLEDRFSDDQLVSMTVRELNRQLRGFSKEEVIRLKQKRRTLKNRGYAQSCRYKRVQQRHMLESEKCTLQNQVEQLKQDVARLAKERDLYKEKYEKLASRTYSNSNRDPSAANPGKNSSAEFFM</sequence>
<dbReference type="Pfam" id="PF08383">
    <property type="entry name" value="Maf_N"/>
    <property type="match status" value="1"/>
</dbReference>
<feature type="domain" description="C3H1-type" evidence="14">
    <location>
        <begin position="967"/>
        <end position="994"/>
    </location>
</feature>
<dbReference type="PROSITE" id="PS50103">
    <property type="entry name" value="ZF_C3H1"/>
    <property type="match status" value="5"/>
</dbReference>
<dbReference type="GO" id="GO:0008270">
    <property type="term" value="F:zinc ion binding"/>
    <property type="evidence" value="ECO:0007669"/>
    <property type="project" value="UniProtKB-KW"/>
</dbReference>
<feature type="region of interest" description="Disordered" evidence="13">
    <location>
        <begin position="1303"/>
        <end position="1329"/>
    </location>
</feature>
<dbReference type="Gene3D" id="1.20.5.170">
    <property type="match status" value="1"/>
</dbReference>
<evidence type="ECO:0000256" key="5">
    <source>
        <dbReference type="ARBA" id="ARBA00023015"/>
    </source>
</evidence>
<feature type="zinc finger region" description="C3H1-type" evidence="12">
    <location>
        <begin position="940"/>
        <end position="966"/>
    </location>
</feature>
<comment type="subunit">
    <text evidence="9">Interacts with SMAD1, SMAD3, SMAD4, CPSF2 and CPSF3.</text>
</comment>
<dbReference type="InterPro" id="IPR004826">
    <property type="entry name" value="bZIP_Maf"/>
</dbReference>
<keyword evidence="17" id="KW-1185">Reference proteome</keyword>
<evidence type="ECO:0000259" key="15">
    <source>
        <dbReference type="PROSITE" id="PS50217"/>
    </source>
</evidence>
<keyword evidence="1 12" id="KW-0479">Metal-binding</keyword>
<dbReference type="Pfam" id="PF03131">
    <property type="entry name" value="bZIP_Maf"/>
    <property type="match status" value="1"/>
</dbReference>
<feature type="compositionally biased region" description="Polar residues" evidence="13">
    <location>
        <begin position="221"/>
        <end position="249"/>
    </location>
</feature>
<comment type="caution">
    <text evidence="16">The sequence shown here is derived from an EMBL/GenBank/DDBJ whole genome shotgun (WGS) entry which is preliminary data.</text>
</comment>
<feature type="non-terminal residue" evidence="16">
    <location>
        <position position="1453"/>
    </location>
</feature>
<dbReference type="FunFam" id="1.20.5.170:FF:000016">
    <property type="entry name" value="MAF bZIP transcription factor"/>
    <property type="match status" value="1"/>
</dbReference>
<keyword evidence="2" id="KW-0677">Repeat</keyword>
<feature type="compositionally biased region" description="Basic residues" evidence="13">
    <location>
        <begin position="1014"/>
        <end position="1023"/>
    </location>
</feature>
<feature type="domain" description="C3H1-type" evidence="14">
    <location>
        <begin position="884"/>
        <end position="912"/>
    </location>
</feature>
<dbReference type="FunFam" id="4.10.1000.10:FF:000008">
    <property type="entry name" value="zinc finger CCCH domain-containing protein 3"/>
    <property type="match status" value="1"/>
</dbReference>
<dbReference type="GO" id="GO:0003677">
    <property type="term" value="F:DNA binding"/>
    <property type="evidence" value="ECO:0007669"/>
    <property type="project" value="UniProtKB-KW"/>
</dbReference>
<feature type="region of interest" description="Disordered" evidence="13">
    <location>
        <begin position="109"/>
        <end position="142"/>
    </location>
</feature>
<feature type="domain" description="BZIP" evidence="15">
    <location>
        <begin position="1363"/>
        <end position="1426"/>
    </location>
</feature>
<gene>
    <name evidence="16" type="primary">Mafa</name>
    <name evidence="16" type="ORF">GTO95_0008240</name>
</gene>
<feature type="region of interest" description="Disordered" evidence="13">
    <location>
        <begin position="220"/>
        <end position="340"/>
    </location>
</feature>
<feature type="compositionally biased region" description="Low complexity" evidence="13">
    <location>
        <begin position="296"/>
        <end position="311"/>
    </location>
</feature>
<feature type="region of interest" description="Disordered" evidence="13">
    <location>
        <begin position="425"/>
        <end position="448"/>
    </location>
</feature>
<dbReference type="EMBL" id="JAAWVO010016578">
    <property type="protein sequence ID" value="MBN3314610.1"/>
    <property type="molecule type" value="Genomic_DNA"/>
</dbReference>
<feature type="region of interest" description="Disordered" evidence="13">
    <location>
        <begin position="32"/>
        <end position="83"/>
    </location>
</feature>
<feature type="region of interest" description="Disordered" evidence="13">
    <location>
        <begin position="1014"/>
        <end position="1100"/>
    </location>
</feature>
<dbReference type="SMART" id="SM00356">
    <property type="entry name" value="ZnF_C3H1"/>
    <property type="match status" value="5"/>
</dbReference>
<feature type="domain" description="C3H1-type" evidence="14">
    <location>
        <begin position="995"/>
        <end position="1017"/>
    </location>
</feature>
<feature type="region of interest" description="Disordered" evidence="13">
    <location>
        <begin position="1428"/>
        <end position="1453"/>
    </location>
</feature>
<evidence type="ECO:0000256" key="7">
    <source>
        <dbReference type="ARBA" id="ARBA00023163"/>
    </source>
</evidence>
<feature type="compositionally biased region" description="Polar residues" evidence="13">
    <location>
        <begin position="1073"/>
        <end position="1084"/>
    </location>
</feature>
<feature type="compositionally biased region" description="Basic and acidic residues" evidence="13">
    <location>
        <begin position="1024"/>
        <end position="1039"/>
    </location>
</feature>
<dbReference type="FunFam" id="4.10.1000.10:FF:000022">
    <property type="entry name" value="Zinc finger CCCH domain-containing protein 7"/>
    <property type="match status" value="1"/>
</dbReference>
<dbReference type="InterPro" id="IPR000571">
    <property type="entry name" value="Znf_CCCH"/>
</dbReference>
<feature type="compositionally biased region" description="Basic residues" evidence="13">
    <location>
        <begin position="1314"/>
        <end position="1329"/>
    </location>
</feature>
<dbReference type="InterPro" id="IPR008917">
    <property type="entry name" value="TF_DNA-bd_sf"/>
</dbReference>
<accession>A0A8J7NM35</accession>
<evidence type="ECO:0000313" key="16">
    <source>
        <dbReference type="EMBL" id="MBN3314610.1"/>
    </source>
</evidence>
<feature type="domain" description="C3H1-type" evidence="14">
    <location>
        <begin position="940"/>
        <end position="966"/>
    </location>
</feature>
<keyword evidence="7" id="KW-0804">Transcription</keyword>
<evidence type="ECO:0000256" key="12">
    <source>
        <dbReference type="PROSITE-ProRule" id="PRU00723"/>
    </source>
</evidence>
<feature type="region of interest" description="Disordered" evidence="13">
    <location>
        <begin position="1194"/>
        <end position="1252"/>
    </location>
</feature>
<evidence type="ECO:0000256" key="2">
    <source>
        <dbReference type="ARBA" id="ARBA00022737"/>
    </source>
</evidence>
<evidence type="ECO:0000256" key="6">
    <source>
        <dbReference type="ARBA" id="ARBA00023125"/>
    </source>
</evidence>
<protein>
    <recommendedName>
        <fullName evidence="10">Zinc finger CCCH domain-containing protein 3</fullName>
    </recommendedName>
    <alternativeName>
        <fullName evidence="11">Smad-interacting CPSF-like factor</fullName>
    </alternativeName>
</protein>
<evidence type="ECO:0000256" key="9">
    <source>
        <dbReference type="ARBA" id="ARBA00064187"/>
    </source>
</evidence>
<evidence type="ECO:0000256" key="11">
    <source>
        <dbReference type="ARBA" id="ARBA00079564"/>
    </source>
</evidence>
<evidence type="ECO:0000256" key="8">
    <source>
        <dbReference type="ARBA" id="ARBA00057285"/>
    </source>
</evidence>
<feature type="zinc finger region" description="C3H1-type" evidence="12">
    <location>
        <begin position="995"/>
        <end position="1017"/>
    </location>
</feature>
<feature type="compositionally biased region" description="Polar residues" evidence="13">
    <location>
        <begin position="1444"/>
        <end position="1453"/>
    </location>
</feature>
<feature type="zinc finger region" description="C3H1-type" evidence="12">
    <location>
        <begin position="884"/>
        <end position="912"/>
    </location>
</feature>
<keyword evidence="5" id="KW-0805">Transcription regulation</keyword>
<dbReference type="SUPFAM" id="SSF47454">
    <property type="entry name" value="A DNA-binding domain in eukaryotic transcription factors"/>
    <property type="match status" value="1"/>
</dbReference>
<name>A0A8J7NM35_ATRSP</name>
<dbReference type="PANTHER" id="PTHR46156:SF1">
    <property type="entry name" value="ZINC FINGER CCCH DOMAIN-CONTAINING PROTEIN 3"/>
    <property type="match status" value="1"/>
</dbReference>
<evidence type="ECO:0000256" key="4">
    <source>
        <dbReference type="ARBA" id="ARBA00022833"/>
    </source>
</evidence>
<dbReference type="Pfam" id="PF00642">
    <property type="entry name" value="zf-CCCH"/>
    <property type="match status" value="1"/>
</dbReference>
<dbReference type="PROSITE" id="PS50217">
    <property type="entry name" value="BZIP"/>
    <property type="match status" value="1"/>
</dbReference>
<dbReference type="PANTHER" id="PTHR46156">
    <property type="entry name" value="CCCH ZINGC FINGER"/>
    <property type="match status" value="1"/>
</dbReference>
<feature type="zinc finger region" description="C3H1-type" evidence="12">
    <location>
        <begin position="916"/>
        <end position="939"/>
    </location>
</feature>
<evidence type="ECO:0000256" key="10">
    <source>
        <dbReference type="ARBA" id="ARBA00071600"/>
    </source>
</evidence>
<feature type="region of interest" description="Disordered" evidence="13">
    <location>
        <begin position="356"/>
        <end position="412"/>
    </location>
</feature>
<evidence type="ECO:0000313" key="17">
    <source>
        <dbReference type="Proteomes" id="UP000736164"/>
    </source>
</evidence>
<feature type="non-terminal residue" evidence="16">
    <location>
        <position position="1"/>
    </location>
</feature>
<feature type="region of interest" description="Disordered" evidence="13">
    <location>
        <begin position="509"/>
        <end position="532"/>
    </location>
</feature>
<feature type="compositionally biased region" description="Low complexity" evidence="13">
    <location>
        <begin position="1203"/>
        <end position="1246"/>
    </location>
</feature>
<dbReference type="Proteomes" id="UP000736164">
    <property type="component" value="Unassembled WGS sequence"/>
</dbReference>
<feature type="region of interest" description="Disordered" evidence="13">
    <location>
        <begin position="843"/>
        <end position="863"/>
    </location>
</feature>
<evidence type="ECO:0000256" key="1">
    <source>
        <dbReference type="ARBA" id="ARBA00022723"/>
    </source>
</evidence>
<keyword evidence="3 12" id="KW-0863">Zinc-finger</keyword>
<reference evidence="16" key="1">
    <citation type="journal article" date="2021" name="Cell">
        <title>Tracing the genetic footprints of vertebrate landing in non-teleost ray-finned fishes.</title>
        <authorList>
            <person name="Bi X."/>
            <person name="Wang K."/>
            <person name="Yang L."/>
            <person name="Pan H."/>
            <person name="Jiang H."/>
            <person name="Wei Q."/>
            <person name="Fang M."/>
            <person name="Yu H."/>
            <person name="Zhu C."/>
            <person name="Cai Y."/>
            <person name="He Y."/>
            <person name="Gan X."/>
            <person name="Zeng H."/>
            <person name="Yu D."/>
            <person name="Zhu Y."/>
            <person name="Jiang H."/>
            <person name="Qiu Q."/>
            <person name="Yang H."/>
            <person name="Zhang Y.E."/>
            <person name="Wang W."/>
            <person name="Zhu M."/>
            <person name="He S."/>
            <person name="Zhang G."/>
        </authorList>
    </citation>
    <scope>NUCLEOTIDE SEQUENCE</scope>
    <source>
        <strain evidence="16">Allg_001</strain>
    </source>
</reference>
<dbReference type="CDD" id="cd14718">
    <property type="entry name" value="bZIP_Maf_large"/>
    <property type="match status" value="1"/>
</dbReference>
<feature type="compositionally biased region" description="Polar residues" evidence="13">
    <location>
        <begin position="111"/>
        <end position="142"/>
    </location>
</feature>
<evidence type="ECO:0000259" key="14">
    <source>
        <dbReference type="PROSITE" id="PS50103"/>
    </source>
</evidence>
<feature type="zinc finger region" description="C3H1-type" evidence="12">
    <location>
        <begin position="967"/>
        <end position="994"/>
    </location>
</feature>
<dbReference type="Gene3D" id="4.10.1000.10">
    <property type="entry name" value="Zinc finger, CCCH-type"/>
    <property type="match status" value="2"/>
</dbReference>
<keyword evidence="6" id="KW-0238">DNA-binding</keyword>
<dbReference type="InterPro" id="IPR004827">
    <property type="entry name" value="bZIP"/>
</dbReference>
<comment type="function">
    <text evidence="8">Required for the export of polyadenylated mRNAs from the nucleus. Enhances ACVR1B-induced SMAD-dependent transcription. Binds to single-stranded DNA but not to double-stranded DNA in vitro. Involved in RNA cleavage.</text>
</comment>
<evidence type="ECO:0000256" key="3">
    <source>
        <dbReference type="ARBA" id="ARBA00022771"/>
    </source>
</evidence>
<dbReference type="InterPro" id="IPR013592">
    <property type="entry name" value="Maf_TF_N"/>
</dbReference>
<evidence type="ECO:0000256" key="13">
    <source>
        <dbReference type="SAM" id="MobiDB-lite"/>
    </source>
</evidence>
<dbReference type="GO" id="GO:0005634">
    <property type="term" value="C:nucleus"/>
    <property type="evidence" value="ECO:0007669"/>
    <property type="project" value="TreeGrafter"/>
</dbReference>
<proteinExistence type="predicted"/>
<dbReference type="SMART" id="SM00338">
    <property type="entry name" value="BRLZ"/>
    <property type="match status" value="1"/>
</dbReference>
<feature type="domain" description="C3H1-type" evidence="14">
    <location>
        <begin position="916"/>
        <end position="939"/>
    </location>
</feature>